<evidence type="ECO:0000313" key="8">
    <source>
        <dbReference type="Ensembl" id="ENSEBUP00000001245.1"/>
    </source>
</evidence>
<keyword evidence="1" id="KW-0479">Metal-binding</keyword>
<evidence type="ECO:0000256" key="6">
    <source>
        <dbReference type="SAM" id="MobiDB-lite"/>
    </source>
</evidence>
<evidence type="ECO:0000256" key="2">
    <source>
        <dbReference type="ARBA" id="ARBA00022771"/>
    </source>
</evidence>
<evidence type="ECO:0000256" key="5">
    <source>
        <dbReference type="PROSITE-ProRule" id="PRU00309"/>
    </source>
</evidence>
<dbReference type="InterPro" id="IPR048367">
    <property type="entry name" value="TNP-like_RNaseH_C"/>
</dbReference>
<keyword evidence="4 5" id="KW-0238">DNA-binding</keyword>
<dbReference type="SMART" id="SM00980">
    <property type="entry name" value="THAP"/>
    <property type="match status" value="1"/>
</dbReference>
<evidence type="ECO:0000259" key="7">
    <source>
        <dbReference type="PROSITE" id="PS50950"/>
    </source>
</evidence>
<dbReference type="Ensembl" id="ENSEBUT00000001567.1">
    <property type="protein sequence ID" value="ENSEBUP00000001245.1"/>
    <property type="gene ID" value="ENSEBUG00000001140.1"/>
</dbReference>
<evidence type="ECO:0000256" key="3">
    <source>
        <dbReference type="ARBA" id="ARBA00022833"/>
    </source>
</evidence>
<feature type="region of interest" description="Disordered" evidence="6">
    <location>
        <begin position="88"/>
        <end position="164"/>
    </location>
</feature>
<dbReference type="GO" id="GO:0003677">
    <property type="term" value="F:DNA binding"/>
    <property type="evidence" value="ECO:0007669"/>
    <property type="project" value="UniProtKB-UniRule"/>
</dbReference>
<protein>
    <recommendedName>
        <fullName evidence="7">THAP-type domain-containing protein</fullName>
    </recommendedName>
</protein>
<dbReference type="InterPro" id="IPR006612">
    <property type="entry name" value="THAP_Znf"/>
</dbReference>
<dbReference type="Pfam" id="PF21787">
    <property type="entry name" value="TNP-like_RNaseH_N"/>
    <property type="match status" value="1"/>
</dbReference>
<dbReference type="InterPro" id="IPR021896">
    <property type="entry name" value="THAP9-like_HTH"/>
</dbReference>
<dbReference type="GO" id="GO:0008270">
    <property type="term" value="F:zinc ion binding"/>
    <property type="evidence" value="ECO:0007669"/>
    <property type="project" value="UniProtKB-KW"/>
</dbReference>
<dbReference type="Pfam" id="PF05485">
    <property type="entry name" value="THAP"/>
    <property type="match status" value="1"/>
</dbReference>
<evidence type="ECO:0000256" key="1">
    <source>
        <dbReference type="ARBA" id="ARBA00022723"/>
    </source>
</evidence>
<dbReference type="Proteomes" id="UP000694388">
    <property type="component" value="Unplaced"/>
</dbReference>
<organism evidence="8 9">
    <name type="scientific">Eptatretus burgeri</name>
    <name type="common">Inshore hagfish</name>
    <dbReference type="NCBI Taxonomy" id="7764"/>
    <lineage>
        <taxon>Eukaryota</taxon>
        <taxon>Metazoa</taxon>
        <taxon>Chordata</taxon>
        <taxon>Craniata</taxon>
        <taxon>Vertebrata</taxon>
        <taxon>Cyclostomata</taxon>
        <taxon>Myxini</taxon>
        <taxon>Myxiniformes</taxon>
        <taxon>Myxinidae</taxon>
        <taxon>Eptatretinae</taxon>
        <taxon>Eptatretus</taxon>
    </lineage>
</organism>
<dbReference type="SUPFAM" id="SSF57716">
    <property type="entry name" value="Glucocorticoid receptor-like (DNA-binding domain)"/>
    <property type="match status" value="1"/>
</dbReference>
<dbReference type="InterPro" id="IPR048365">
    <property type="entry name" value="TNP-like_RNaseH_N"/>
</dbReference>
<dbReference type="Pfam" id="PF12017">
    <property type="entry name" value="Tnp_P_element"/>
    <property type="match status" value="1"/>
</dbReference>
<dbReference type="OMA" id="VKSTFFH"/>
<dbReference type="PROSITE" id="PS50950">
    <property type="entry name" value="ZF_THAP"/>
    <property type="match status" value="1"/>
</dbReference>
<evidence type="ECO:0000313" key="9">
    <source>
        <dbReference type="Proteomes" id="UP000694388"/>
    </source>
</evidence>
<reference evidence="8" key="1">
    <citation type="submission" date="2025-08" db="UniProtKB">
        <authorList>
            <consortium name="Ensembl"/>
        </authorList>
    </citation>
    <scope>IDENTIFICATION</scope>
</reference>
<name>A0A8C4N4C4_EPTBU</name>
<dbReference type="Pfam" id="PF21789">
    <property type="entry name" value="TNP-like_RNaseH_C"/>
    <property type="match status" value="1"/>
</dbReference>
<evidence type="ECO:0000256" key="4">
    <source>
        <dbReference type="ARBA" id="ARBA00023125"/>
    </source>
</evidence>
<feature type="domain" description="THAP-type" evidence="7">
    <location>
        <begin position="1"/>
        <end position="83"/>
    </location>
</feature>
<keyword evidence="9" id="KW-1185">Reference proteome</keyword>
<dbReference type="AlphaFoldDB" id="A0A8C4N4C4"/>
<accession>A0A8C4N4C4</accession>
<sequence>MPACVAYGCINRDDSDRRKNGVTFHRFPHCDAERLRRWVINVKRDAWTPVARSRLCSEHFKAECFDRTGQTVRLKADAVPTIFTFPNHLKKKPWSHKPPAARSMPDDNENKPPEDVSNESSYHRHLPSDGHPLPDASSVQRDHPYTTIESSKELKRKRDKTTESLEKCNKKLKVQQQESKHLKQKVDSLSGIIHSLQDKHLISDSCTEMLESTFSDVSKELMKQLLNKKNNKGSEAYPEELRFFAMTLQFYSAKAYNYIRQTFDLALPHPELIRAWYAVNDGDPGFTKPTFLALQACVEDDRKNGKETICAVIIDEMSIRKHVEFVNKMFQGYVDIGNGTINDSTPLAKDVLVLMAVSINGSWKIPLGYFFIDTMTGQERANLVSECFYRLHAVGVKAVSLTCDGPSCHFAMMRTLGADMAVENMRPSFPHPADSSQQVHVFLDVCHMLKLIRNSFADGGILKDKDGNTIRWEHIEKLNSLQESEGLGLKNRLRHARIGWRKQKMRINLATHVFSASVADMLEYCSDHLKLPQFQGCTATVTFLRMVDAVFDLLNSRNPLGKGCKAPMRSTNKDRTMKILDEGDHYILGLKDAAGKPMHAGPRKTGFIGLVASMRSVASIFRELVDCESPVMKYLLTYKFSQDQLELLFSAVRCKGGFDNNPTTQQFKAAYKRLFIRHNIKPGTGECIVHDNTQILNVLEEAANVDRNPAGFSSISTARKCDVIGGAPLQDDHEYKGVPNFMEVSLHKQDAINYITGFVVRILKKHLDCWKCTEALTDTHGKGHPFFALKNRGGLEKPSPSLVTVCVETEKCLQLLLKSSGGKLQQGTGIQSTVSSAVLQNTADKKLFANLESHMFDTSVEENHLHILIKLASRCFTEIRLHHLGKGLKESLMGTHVRKQQMSKLICFEH</sequence>
<dbReference type="SMART" id="SM00692">
    <property type="entry name" value="DM3"/>
    <property type="match status" value="1"/>
</dbReference>
<proteinExistence type="predicted"/>
<reference evidence="8" key="2">
    <citation type="submission" date="2025-09" db="UniProtKB">
        <authorList>
            <consortium name="Ensembl"/>
        </authorList>
    </citation>
    <scope>IDENTIFICATION</scope>
</reference>
<dbReference type="PANTHER" id="PTHR47577">
    <property type="entry name" value="THAP DOMAIN-CONTAINING PROTEIN 6"/>
    <property type="match status" value="1"/>
</dbReference>
<keyword evidence="2 5" id="KW-0863">Zinc-finger</keyword>
<dbReference type="InterPro" id="IPR048366">
    <property type="entry name" value="TNP-like_GBD"/>
</dbReference>
<dbReference type="PANTHER" id="PTHR47577:SF2">
    <property type="entry name" value="THAP DOMAIN CONTAINING 9"/>
    <property type="match status" value="1"/>
</dbReference>
<dbReference type="Pfam" id="PF21788">
    <property type="entry name" value="TNP-like_GBD"/>
    <property type="match status" value="1"/>
</dbReference>
<feature type="compositionally biased region" description="Basic and acidic residues" evidence="6">
    <location>
        <begin position="104"/>
        <end position="114"/>
    </location>
</feature>
<dbReference type="GeneTree" id="ENSGT00940000161474"/>
<keyword evidence="3" id="KW-0862">Zinc</keyword>